<keyword evidence="8" id="KW-0119">Carbohydrate metabolism</keyword>
<evidence type="ECO:0000256" key="4">
    <source>
        <dbReference type="ARBA" id="ARBA00012591"/>
    </source>
</evidence>
<dbReference type="InterPro" id="IPR052182">
    <property type="entry name" value="Glycogen/Maltodextrin_Phosph"/>
</dbReference>
<dbReference type="RefSeq" id="WP_348267856.1">
    <property type="nucleotide sequence ID" value="NZ_CP121194.1"/>
</dbReference>
<dbReference type="Gene3D" id="3.40.50.2000">
    <property type="entry name" value="Glycogen Phosphorylase B"/>
    <property type="match status" value="3"/>
</dbReference>
<evidence type="ECO:0000256" key="6">
    <source>
        <dbReference type="ARBA" id="ARBA00022679"/>
    </source>
</evidence>
<keyword evidence="7 10" id="KW-0663">Pyridoxal phosphate</keyword>
<dbReference type="NCBIfam" id="TIGR02094">
    <property type="entry name" value="more_P_ylases"/>
    <property type="match status" value="1"/>
</dbReference>
<dbReference type="EC" id="2.4.1.1" evidence="4"/>
<evidence type="ECO:0000256" key="9">
    <source>
        <dbReference type="ARBA" id="ARBA00025174"/>
    </source>
</evidence>
<dbReference type="InterPro" id="IPR000811">
    <property type="entry name" value="Glyco_trans_35"/>
</dbReference>
<sequence length="600" mass="65846">MSLSNALSTTTAALNLPSRTIAYFSMEIALAPAVPTYSGGLGMLAGDTLRSAADTCRPMVAISLVHRRGYFRQCLDDVGQQTEADVPWSPEATLPSANEIITLTVQGRPLLVRAWRFDVVGVTGHIIPVFLLDTDIEGNDEWDRHLTDHLYGGDTYYRLCQETVLGLGGVALLHALGCKPHVYHMNEGHAALLSIGLLEEHLAGNSLRDAQEIDLEAVRRQCVFTTHTPVPAGHDQFGLDQMYQVLGHDRATALEHFGCLHNGLMNMTYIALRFSRYVNGVAMQHGKVSQLMFPNYKVHSITNGVHAATWVSPAFQELLDAEITNWRTDNQYFRSVYGIEPAQIAACHLKGKQHLFEVLAKRTGHHFNPSVLTLGFARRVATYKRASLLLEDATRLVAIAEKIGGLQILYAGKAHPADNAGKGLIRDVFAAAAHLNSSALKIHYLENYDWELGALLTQGVDVWVNTPRRPYEASGTSGMKAALNGVPSLSVLDGWWIEGCAENVTGWAIDDAETETAEATCLYDKLEKHIAPMYANPAAWARMQQHCIAINGSFFNTHRMLAQYFRNAYFPFTTTDNATSPSSPVNEPAVGALLNEPALA</sequence>
<dbReference type="SUPFAM" id="SSF53756">
    <property type="entry name" value="UDP-Glycosyltransferase/glycogen phosphorylase"/>
    <property type="match status" value="1"/>
</dbReference>
<protein>
    <recommendedName>
        <fullName evidence="4">glycogen phosphorylase</fullName>
        <ecNumber evidence="4">2.4.1.1</ecNumber>
    </recommendedName>
</protein>
<evidence type="ECO:0000256" key="7">
    <source>
        <dbReference type="ARBA" id="ARBA00022898"/>
    </source>
</evidence>
<evidence type="ECO:0000256" key="1">
    <source>
        <dbReference type="ARBA" id="ARBA00001275"/>
    </source>
</evidence>
<dbReference type="KEGG" id="epl:P4G45_01100"/>
<gene>
    <name evidence="11" type="primary">glgP</name>
    <name evidence="11" type="ORF">P4G45_01100</name>
</gene>
<dbReference type="EMBL" id="CP121194">
    <property type="protein sequence ID" value="XBH10348.1"/>
    <property type="molecule type" value="Genomic_DNA"/>
</dbReference>
<dbReference type="Pfam" id="PF00343">
    <property type="entry name" value="Phosphorylase"/>
    <property type="match status" value="1"/>
</dbReference>
<comment type="cofactor">
    <cofactor evidence="2">
        <name>pyridoxal 5'-phosphate</name>
        <dbReference type="ChEBI" id="CHEBI:597326"/>
    </cofactor>
</comment>
<feature type="modified residue" description="N6-(pyridoxal phosphate)lysine" evidence="10">
    <location>
        <position position="480"/>
    </location>
</feature>
<evidence type="ECO:0000256" key="2">
    <source>
        <dbReference type="ARBA" id="ARBA00001933"/>
    </source>
</evidence>
<dbReference type="AlphaFoldDB" id="A0AAU7CZG1"/>
<dbReference type="GO" id="GO:0008184">
    <property type="term" value="F:glycogen phosphorylase activity"/>
    <property type="evidence" value="ECO:0007669"/>
    <property type="project" value="InterPro"/>
</dbReference>
<keyword evidence="5" id="KW-0328">Glycosyltransferase</keyword>
<comment type="function">
    <text evidence="9">Phosphorylase is an important allosteric enzyme in carbohydrate metabolism. Enzymes from different sources differ in their regulatory mechanisms and in their natural substrates. However, all known phosphorylases share catalytic and structural properties.</text>
</comment>
<comment type="catalytic activity">
    <reaction evidence="1">
        <text>[(1-&gt;4)-alpha-D-glucosyl](n) + phosphate = [(1-&gt;4)-alpha-D-glucosyl](n-1) + alpha-D-glucose 1-phosphate</text>
        <dbReference type="Rhea" id="RHEA:41732"/>
        <dbReference type="Rhea" id="RHEA-COMP:9584"/>
        <dbReference type="Rhea" id="RHEA-COMP:9586"/>
        <dbReference type="ChEBI" id="CHEBI:15444"/>
        <dbReference type="ChEBI" id="CHEBI:43474"/>
        <dbReference type="ChEBI" id="CHEBI:58601"/>
        <dbReference type="EC" id="2.4.1.1"/>
    </reaction>
</comment>
<proteinExistence type="inferred from homology"/>
<evidence type="ECO:0000256" key="8">
    <source>
        <dbReference type="ARBA" id="ARBA00023277"/>
    </source>
</evidence>
<evidence type="ECO:0000256" key="10">
    <source>
        <dbReference type="PIRSR" id="PIRSR000460-1"/>
    </source>
</evidence>
<keyword evidence="6" id="KW-0808">Transferase</keyword>
<dbReference type="PANTHER" id="PTHR42655:SF1">
    <property type="entry name" value="GLYCOGEN PHOSPHORYLASE"/>
    <property type="match status" value="1"/>
</dbReference>
<organism evidence="11">
    <name type="scientific">Edaphobacter paludis</name>
    <dbReference type="NCBI Taxonomy" id="3035702"/>
    <lineage>
        <taxon>Bacteria</taxon>
        <taxon>Pseudomonadati</taxon>
        <taxon>Acidobacteriota</taxon>
        <taxon>Terriglobia</taxon>
        <taxon>Terriglobales</taxon>
        <taxon>Acidobacteriaceae</taxon>
        <taxon>Edaphobacter</taxon>
    </lineage>
</organism>
<dbReference type="GO" id="GO:0005975">
    <property type="term" value="P:carbohydrate metabolic process"/>
    <property type="evidence" value="ECO:0007669"/>
    <property type="project" value="InterPro"/>
</dbReference>
<evidence type="ECO:0000313" key="11">
    <source>
        <dbReference type="EMBL" id="XBH10348.1"/>
    </source>
</evidence>
<dbReference type="InterPro" id="IPR035090">
    <property type="entry name" value="Pyridoxal_P_attach_site"/>
</dbReference>
<dbReference type="GO" id="GO:0030170">
    <property type="term" value="F:pyridoxal phosphate binding"/>
    <property type="evidence" value="ECO:0007669"/>
    <property type="project" value="InterPro"/>
</dbReference>
<evidence type="ECO:0000256" key="5">
    <source>
        <dbReference type="ARBA" id="ARBA00022676"/>
    </source>
</evidence>
<dbReference type="PANTHER" id="PTHR42655">
    <property type="entry name" value="GLYCOGEN PHOSPHORYLASE"/>
    <property type="match status" value="1"/>
</dbReference>
<evidence type="ECO:0000256" key="3">
    <source>
        <dbReference type="ARBA" id="ARBA00006047"/>
    </source>
</evidence>
<dbReference type="InterPro" id="IPR011834">
    <property type="entry name" value="Agluc_phsphrylas"/>
</dbReference>
<name>A0AAU7CZG1_9BACT</name>
<dbReference type="PIRSF" id="PIRSF000460">
    <property type="entry name" value="Pprylas_GlgP"/>
    <property type="match status" value="1"/>
</dbReference>
<comment type="similarity">
    <text evidence="3">Belongs to the glycogen phosphorylase family.</text>
</comment>
<reference evidence="11" key="1">
    <citation type="submission" date="2023-03" db="EMBL/GenBank/DDBJ databases">
        <title>Edaphobacter sp.</title>
        <authorList>
            <person name="Huber K.J."/>
            <person name="Papendorf J."/>
            <person name="Pilke C."/>
            <person name="Bunk B."/>
            <person name="Sproeer C."/>
            <person name="Pester M."/>
        </authorList>
    </citation>
    <scope>NUCLEOTIDE SEQUENCE</scope>
    <source>
        <strain evidence="11">DSM 109919</strain>
    </source>
</reference>
<dbReference type="PROSITE" id="PS00102">
    <property type="entry name" value="PHOSPHORYLASE"/>
    <property type="match status" value="1"/>
</dbReference>
<accession>A0AAU7CZG1</accession>